<name>A0A1V4DHS3_9ENTE</name>
<sequence length="491" mass="58758">MIHILNKDVERQQRLLMLMFRDDTWKSAKYISDTLDCNVKTLRQDINYLTSTYEDVITCEYSKNLGYKFHLNAGHSVQEIFLDWINHSLFFSIVTDVFYEKNQNDKDYFFDTYFISETTLKRQVSLINYHLKEFGMSLSLSKMTFKVSDEFVARLFFGNREMEKRSIYDWDPDQLDNQRLAFDLIELLEKEYNLSLTVLQKNMMAYFVLCSVIRSSGNYFMDDSRESKFITVEKCQNLLSQFKHPVFDRLCLNSKQQVNDTLLFLEILFNRLKTYYDSDIARDISEMLMTNISNKMKTNSEVFHKDLVIKDVAYVLFIKEYYPYKMSYINHRGYFNYVAIQLKYPVFFQAVMDSFSELPREYVWISSYKSELINSFFRYWKASDYDFIIKVNQVSVYLSTTLNENQVKLNQYLFEKMFQQKIKIIGYEYNQTHFTVKNTNELLNQADLIICNHQFYSNLTNVIVVDDIIDDAALYHINKTIDRIRTTQFST</sequence>
<evidence type="ECO:0000256" key="1">
    <source>
        <dbReference type="ARBA" id="ARBA00023015"/>
    </source>
</evidence>
<evidence type="ECO:0000259" key="3">
    <source>
        <dbReference type="Pfam" id="PF05043"/>
    </source>
</evidence>
<dbReference type="PANTHER" id="PTHR30185">
    <property type="entry name" value="CRYPTIC BETA-GLUCOSIDE BGL OPERON ANTITERMINATOR"/>
    <property type="match status" value="1"/>
</dbReference>
<keyword evidence="5" id="KW-1185">Reference proteome</keyword>
<gene>
    <name evidence="4" type="ORF">BW731_07260</name>
</gene>
<dbReference type="PANTHER" id="PTHR30185:SF13">
    <property type="entry name" value="LICABCH OPERON REGULATOR-RELATED"/>
    <property type="match status" value="1"/>
</dbReference>
<feature type="domain" description="Mga helix-turn-helix" evidence="3">
    <location>
        <begin position="76"/>
        <end position="157"/>
    </location>
</feature>
<reference evidence="4 5" key="1">
    <citation type="submission" date="2017-02" db="EMBL/GenBank/DDBJ databases">
        <title>Vagococcus cremeus sp. nov., isolated from the small intestine of a marten, Martes flavigula.</title>
        <authorList>
            <person name="Tak E.J."/>
            <person name="Bae J.-W."/>
        </authorList>
    </citation>
    <scope>NUCLEOTIDE SEQUENCE [LARGE SCALE GENOMIC DNA]</scope>
    <source>
        <strain evidence="4 5">D7T301</strain>
    </source>
</reference>
<dbReference type="InterPro" id="IPR050661">
    <property type="entry name" value="BglG_antiterminators"/>
</dbReference>
<keyword evidence="1" id="KW-0805">Transcription regulation</keyword>
<comment type="caution">
    <text evidence="4">The sequence shown here is derived from an EMBL/GenBank/DDBJ whole genome shotgun (WGS) entry which is preliminary data.</text>
</comment>
<evidence type="ECO:0000256" key="2">
    <source>
        <dbReference type="ARBA" id="ARBA00023163"/>
    </source>
</evidence>
<dbReference type="InterPro" id="IPR007737">
    <property type="entry name" value="Mga_HTH"/>
</dbReference>
<dbReference type="Pfam" id="PF05043">
    <property type="entry name" value="Mga"/>
    <property type="match status" value="1"/>
</dbReference>
<dbReference type="Proteomes" id="UP000189970">
    <property type="component" value="Unassembled WGS sequence"/>
</dbReference>
<dbReference type="Gene3D" id="1.10.10.10">
    <property type="entry name" value="Winged helix-like DNA-binding domain superfamily/Winged helix DNA-binding domain"/>
    <property type="match status" value="1"/>
</dbReference>
<dbReference type="EMBL" id="MVAB01000001">
    <property type="protein sequence ID" value="OPF87982.1"/>
    <property type="molecule type" value="Genomic_DNA"/>
</dbReference>
<evidence type="ECO:0000313" key="4">
    <source>
        <dbReference type="EMBL" id="OPF87982.1"/>
    </source>
</evidence>
<dbReference type="AlphaFoldDB" id="A0A1V4DHS3"/>
<dbReference type="RefSeq" id="WP_079346922.1">
    <property type="nucleotide sequence ID" value="NZ_MVAB01000001.1"/>
</dbReference>
<protein>
    <recommendedName>
        <fullName evidence="3">Mga helix-turn-helix domain-containing protein</fullName>
    </recommendedName>
</protein>
<dbReference type="InterPro" id="IPR036388">
    <property type="entry name" value="WH-like_DNA-bd_sf"/>
</dbReference>
<accession>A0A1V4DHS3</accession>
<proteinExistence type="predicted"/>
<keyword evidence="2" id="KW-0804">Transcription</keyword>
<organism evidence="4 5">
    <name type="scientific">Vagococcus martis</name>
    <dbReference type="NCBI Taxonomy" id="1768210"/>
    <lineage>
        <taxon>Bacteria</taxon>
        <taxon>Bacillati</taxon>
        <taxon>Bacillota</taxon>
        <taxon>Bacilli</taxon>
        <taxon>Lactobacillales</taxon>
        <taxon>Enterococcaceae</taxon>
        <taxon>Vagococcus</taxon>
    </lineage>
</organism>
<evidence type="ECO:0000313" key="5">
    <source>
        <dbReference type="Proteomes" id="UP000189970"/>
    </source>
</evidence>